<reference evidence="4" key="1">
    <citation type="submission" date="2010-07" db="EMBL/GenBank/DDBJ databases">
        <title>The genome sequence of Gaeumannomyces graminis var. tritici strain R3-111a-1.</title>
        <authorList>
            <consortium name="The Broad Institute Genome Sequencing Platform"/>
            <person name="Ma L.-J."/>
            <person name="Dead R."/>
            <person name="Young S."/>
            <person name="Zeng Q."/>
            <person name="Koehrsen M."/>
            <person name="Alvarado L."/>
            <person name="Berlin A."/>
            <person name="Chapman S.B."/>
            <person name="Chen Z."/>
            <person name="Freedman E."/>
            <person name="Gellesch M."/>
            <person name="Goldberg J."/>
            <person name="Griggs A."/>
            <person name="Gujja S."/>
            <person name="Heilman E.R."/>
            <person name="Heiman D."/>
            <person name="Hepburn T."/>
            <person name="Howarth C."/>
            <person name="Jen D."/>
            <person name="Larson L."/>
            <person name="Mehta T."/>
            <person name="Neiman D."/>
            <person name="Pearson M."/>
            <person name="Roberts A."/>
            <person name="Saif S."/>
            <person name="Shea T."/>
            <person name="Shenoy N."/>
            <person name="Sisk P."/>
            <person name="Stolte C."/>
            <person name="Sykes S."/>
            <person name="Walk T."/>
            <person name="White J."/>
            <person name="Yandava C."/>
            <person name="Haas B."/>
            <person name="Nusbaum C."/>
            <person name="Birren B."/>
        </authorList>
    </citation>
    <scope>NUCLEOTIDE SEQUENCE [LARGE SCALE GENOMIC DNA]</scope>
    <source>
        <strain evidence="4">R3-111a-1</strain>
    </source>
</reference>
<dbReference type="GeneID" id="20351836"/>
<protein>
    <submittedName>
        <fullName evidence="2 3">Uncharacterized protein</fullName>
    </submittedName>
</protein>
<sequence length="263" mass="28049">MPTAMQHHQSGPRVVVSSNMDGLSVEDFETASIRSAAPSYVSDVPSYHSALPHNEPTPPYSPPERPLASSRHQHGSSPTSLLAPADSNSAPSVGLPPVPPAPPRVGVGMGMGMGGMGMGMMGLAAGPAPVELSAFRLPWSSSLRSNNPATRHYRNVAHRRASAAVADGSASAARARPSASAAALAEMESADAEERSRLRPLEDPYLVGEEAARKARAERLARENGDSILQMEDRRWDLFLAQMRTWDGGNRRRGAVARRMGMR</sequence>
<dbReference type="RefSeq" id="XP_009227528.1">
    <property type="nucleotide sequence ID" value="XM_009229264.1"/>
</dbReference>
<dbReference type="eggNOG" id="ENOG502SVSE">
    <property type="taxonomic scope" value="Eukaryota"/>
</dbReference>
<dbReference type="AlphaFoldDB" id="J3PD05"/>
<reference evidence="2" key="3">
    <citation type="submission" date="2010-09" db="EMBL/GenBank/DDBJ databases">
        <title>Annotation of Gaeumannomyces graminis var. tritici R3-111a-1.</title>
        <authorList>
            <consortium name="The Broad Institute Genome Sequencing Platform"/>
            <person name="Ma L.-J."/>
            <person name="Dead R."/>
            <person name="Young S.K."/>
            <person name="Zeng Q."/>
            <person name="Gargeya S."/>
            <person name="Fitzgerald M."/>
            <person name="Haas B."/>
            <person name="Abouelleil A."/>
            <person name="Alvarado L."/>
            <person name="Arachchi H.M."/>
            <person name="Berlin A."/>
            <person name="Brown A."/>
            <person name="Chapman S.B."/>
            <person name="Chen Z."/>
            <person name="Dunbar C."/>
            <person name="Freedman E."/>
            <person name="Gearin G."/>
            <person name="Gellesch M."/>
            <person name="Goldberg J."/>
            <person name="Griggs A."/>
            <person name="Gujja S."/>
            <person name="Heiman D."/>
            <person name="Howarth C."/>
            <person name="Larson L."/>
            <person name="Lui A."/>
            <person name="MacDonald P.J.P."/>
            <person name="Mehta T."/>
            <person name="Montmayeur A."/>
            <person name="Murphy C."/>
            <person name="Neiman D."/>
            <person name="Pearson M."/>
            <person name="Priest M."/>
            <person name="Roberts A."/>
            <person name="Saif S."/>
            <person name="Shea T."/>
            <person name="Shenoy N."/>
            <person name="Sisk P."/>
            <person name="Stolte C."/>
            <person name="Sykes S."/>
            <person name="Yandava C."/>
            <person name="Wortman J."/>
            <person name="Nusbaum C."/>
            <person name="Birren B."/>
        </authorList>
    </citation>
    <scope>NUCLEOTIDE SEQUENCE</scope>
    <source>
        <strain evidence="2">R3-111a-1</strain>
    </source>
</reference>
<reference evidence="3" key="5">
    <citation type="submission" date="2018-04" db="UniProtKB">
        <authorList>
            <consortium name="EnsemblFungi"/>
        </authorList>
    </citation>
    <scope>IDENTIFICATION</scope>
    <source>
        <strain evidence="3">R3-111a-1</strain>
    </source>
</reference>
<organism evidence="2">
    <name type="scientific">Gaeumannomyces tritici (strain R3-111a-1)</name>
    <name type="common">Wheat and barley take-all root rot fungus</name>
    <name type="synonym">Gaeumannomyces graminis var. tritici</name>
    <dbReference type="NCBI Taxonomy" id="644352"/>
    <lineage>
        <taxon>Eukaryota</taxon>
        <taxon>Fungi</taxon>
        <taxon>Dikarya</taxon>
        <taxon>Ascomycota</taxon>
        <taxon>Pezizomycotina</taxon>
        <taxon>Sordariomycetes</taxon>
        <taxon>Sordariomycetidae</taxon>
        <taxon>Magnaporthales</taxon>
        <taxon>Magnaporthaceae</taxon>
        <taxon>Gaeumannomyces</taxon>
    </lineage>
</organism>
<reference evidence="3" key="4">
    <citation type="journal article" date="2015" name="G3 (Bethesda)">
        <title>Genome sequences of three phytopathogenic species of the Magnaporthaceae family of fungi.</title>
        <authorList>
            <person name="Okagaki L.H."/>
            <person name="Nunes C.C."/>
            <person name="Sailsbery J."/>
            <person name="Clay B."/>
            <person name="Brown D."/>
            <person name="John T."/>
            <person name="Oh Y."/>
            <person name="Young N."/>
            <person name="Fitzgerald M."/>
            <person name="Haas B.J."/>
            <person name="Zeng Q."/>
            <person name="Young S."/>
            <person name="Adiconis X."/>
            <person name="Fan L."/>
            <person name="Levin J.Z."/>
            <person name="Mitchell T.K."/>
            <person name="Okubara P.A."/>
            <person name="Farman M.L."/>
            <person name="Kohn L.M."/>
            <person name="Birren B."/>
            <person name="Ma L.-J."/>
            <person name="Dean R.A."/>
        </authorList>
    </citation>
    <scope>NUCLEOTIDE SEQUENCE</scope>
    <source>
        <strain evidence="3">R3-111a-1</strain>
    </source>
</reference>
<evidence type="ECO:0000313" key="2">
    <source>
        <dbReference type="EMBL" id="EJT70350.1"/>
    </source>
</evidence>
<evidence type="ECO:0000313" key="4">
    <source>
        <dbReference type="Proteomes" id="UP000006039"/>
    </source>
</evidence>
<gene>
    <name evidence="3" type="primary">20351836</name>
    <name evidence="2" type="ORF">GGTG_11378</name>
</gene>
<dbReference type="OrthoDB" id="4203030at2759"/>
<dbReference type="VEuPathDB" id="FungiDB:GGTG_11378"/>
<proteinExistence type="predicted"/>
<reference evidence="2" key="2">
    <citation type="submission" date="2010-07" db="EMBL/GenBank/DDBJ databases">
        <authorList>
            <consortium name="The Broad Institute Genome Sequencing Platform"/>
            <consortium name="Broad Institute Genome Sequencing Center for Infectious Disease"/>
            <person name="Ma L.-J."/>
            <person name="Dead R."/>
            <person name="Young S."/>
            <person name="Zeng Q."/>
            <person name="Koehrsen M."/>
            <person name="Alvarado L."/>
            <person name="Berlin A."/>
            <person name="Chapman S.B."/>
            <person name="Chen Z."/>
            <person name="Freedman E."/>
            <person name="Gellesch M."/>
            <person name="Goldberg J."/>
            <person name="Griggs A."/>
            <person name="Gujja S."/>
            <person name="Heilman E.R."/>
            <person name="Heiman D."/>
            <person name="Hepburn T."/>
            <person name="Howarth C."/>
            <person name="Jen D."/>
            <person name="Larson L."/>
            <person name="Mehta T."/>
            <person name="Neiman D."/>
            <person name="Pearson M."/>
            <person name="Roberts A."/>
            <person name="Saif S."/>
            <person name="Shea T."/>
            <person name="Shenoy N."/>
            <person name="Sisk P."/>
            <person name="Stolte C."/>
            <person name="Sykes S."/>
            <person name="Walk T."/>
            <person name="White J."/>
            <person name="Yandava C."/>
            <person name="Haas B."/>
            <person name="Nusbaum C."/>
            <person name="Birren B."/>
        </authorList>
    </citation>
    <scope>NUCLEOTIDE SEQUENCE</scope>
    <source>
        <strain evidence="2">R3-111a-1</strain>
    </source>
</reference>
<dbReference type="Proteomes" id="UP000006039">
    <property type="component" value="Unassembled WGS sequence"/>
</dbReference>
<evidence type="ECO:0000313" key="3">
    <source>
        <dbReference type="EnsemblFungi" id="EJT70350"/>
    </source>
</evidence>
<feature type="region of interest" description="Disordered" evidence="1">
    <location>
        <begin position="43"/>
        <end position="101"/>
    </location>
</feature>
<dbReference type="HOGENOM" id="CLU_075611_0_0_1"/>
<accession>J3PD05</accession>
<feature type="compositionally biased region" description="Pro residues" evidence="1">
    <location>
        <begin position="55"/>
        <end position="65"/>
    </location>
</feature>
<dbReference type="EnsemblFungi" id="EJT70350">
    <property type="protein sequence ID" value="EJT70350"/>
    <property type="gene ID" value="GGTG_11378"/>
</dbReference>
<evidence type="ECO:0000256" key="1">
    <source>
        <dbReference type="SAM" id="MobiDB-lite"/>
    </source>
</evidence>
<keyword evidence="4" id="KW-1185">Reference proteome</keyword>
<name>J3PD05_GAET3</name>
<dbReference type="EMBL" id="GL385401">
    <property type="protein sequence ID" value="EJT70350.1"/>
    <property type="molecule type" value="Genomic_DNA"/>
</dbReference>